<dbReference type="InterPro" id="IPR003607">
    <property type="entry name" value="HD/PDEase_dom"/>
</dbReference>
<sequence>MTLRPLLDVVGDSLTGERLHLVRRAYVVAAYWHRGQLRKSGDPYITHPVAVATILAEWGMDHEMLCAGLLHDVLADTACPEEDLAAEFGEPIVNLVRECGALYYAERRSPDWESATCERVLALKIADRLHNQRTIGFLPGVRQHRISRETLDIIAPIARRLGLEPVEEELRRLSIANLAGEGGVQATFSVIAVGAIMLPHAARGRWLEEWLGELHALPGGKARWGFALRMVAGMPRMSLALRGHSRHRPRCAGRVAVRGLRWVLASDLRTWGLLMPLLGWLVLDTAAGRIGDAVVVLITVPPVLAAGVHALRDRFRDGDGRR</sequence>
<dbReference type="Proteomes" id="UP000236732">
    <property type="component" value="Unassembled WGS sequence"/>
</dbReference>
<evidence type="ECO:0000313" key="3">
    <source>
        <dbReference type="Proteomes" id="UP000236732"/>
    </source>
</evidence>
<organism evidence="2 3">
    <name type="scientific">Nonomuraea solani</name>
    <dbReference type="NCBI Taxonomy" id="1144553"/>
    <lineage>
        <taxon>Bacteria</taxon>
        <taxon>Bacillati</taxon>
        <taxon>Actinomycetota</taxon>
        <taxon>Actinomycetes</taxon>
        <taxon>Streptosporangiales</taxon>
        <taxon>Streptosporangiaceae</taxon>
        <taxon>Nonomuraea</taxon>
    </lineage>
</organism>
<dbReference type="SUPFAM" id="SSF109604">
    <property type="entry name" value="HD-domain/PDEase-like"/>
    <property type="match status" value="1"/>
</dbReference>
<evidence type="ECO:0000259" key="1">
    <source>
        <dbReference type="SMART" id="SM00471"/>
    </source>
</evidence>
<evidence type="ECO:0000313" key="2">
    <source>
        <dbReference type="EMBL" id="SEG31202.1"/>
    </source>
</evidence>
<protein>
    <submittedName>
        <fullName evidence="2">HD domain-containing protein</fullName>
    </submittedName>
</protein>
<proteinExistence type="predicted"/>
<name>A0A1H5Z4L1_9ACTN</name>
<dbReference type="PANTHER" id="PTHR21262:SF31">
    <property type="entry name" value="GTP PYROPHOSPHOKINASE"/>
    <property type="match status" value="1"/>
</dbReference>
<reference evidence="2 3" key="1">
    <citation type="submission" date="2016-10" db="EMBL/GenBank/DDBJ databases">
        <authorList>
            <person name="de Groot N.N."/>
        </authorList>
    </citation>
    <scope>NUCLEOTIDE SEQUENCE [LARGE SCALE GENOMIC DNA]</scope>
    <source>
        <strain evidence="2 3">CGMCC 4.7037</strain>
    </source>
</reference>
<dbReference type="EMBL" id="FNVT01000002">
    <property type="protein sequence ID" value="SEG31202.1"/>
    <property type="molecule type" value="Genomic_DNA"/>
</dbReference>
<dbReference type="Pfam" id="PF13328">
    <property type="entry name" value="HD_4"/>
    <property type="match status" value="1"/>
</dbReference>
<keyword evidence="3" id="KW-1185">Reference proteome</keyword>
<dbReference type="RefSeq" id="WP_160150218.1">
    <property type="nucleotide sequence ID" value="NZ_FNVT01000002.1"/>
</dbReference>
<feature type="domain" description="HD/PDEase" evidence="1">
    <location>
        <begin position="40"/>
        <end position="141"/>
    </location>
</feature>
<dbReference type="AlphaFoldDB" id="A0A1H5Z4L1"/>
<accession>A0A1H5Z4L1</accession>
<dbReference type="SMART" id="SM00471">
    <property type="entry name" value="HDc"/>
    <property type="match status" value="1"/>
</dbReference>
<dbReference type="PANTHER" id="PTHR21262">
    <property type="entry name" value="GUANOSINE-3',5'-BIS DIPHOSPHATE 3'-PYROPHOSPHOHYDROLASE"/>
    <property type="match status" value="1"/>
</dbReference>
<gene>
    <name evidence="2" type="ORF">SAMN05444920_102540</name>
</gene>
<dbReference type="Gene3D" id="1.10.3210.10">
    <property type="entry name" value="Hypothetical protein af1432"/>
    <property type="match status" value="1"/>
</dbReference>
<dbReference type="OrthoDB" id="9802385at2"/>
<dbReference type="GO" id="GO:0005886">
    <property type="term" value="C:plasma membrane"/>
    <property type="evidence" value="ECO:0007669"/>
    <property type="project" value="TreeGrafter"/>
</dbReference>